<proteinExistence type="predicted"/>
<dbReference type="RefSeq" id="WP_227671730.1">
    <property type="nucleotide sequence ID" value="NZ_CAJHAH010000003.1"/>
</dbReference>
<name>A0A839TCU0_9GAMM</name>
<dbReference type="EMBL" id="JACHXL010000003">
    <property type="protein sequence ID" value="MBB3106959.1"/>
    <property type="molecule type" value="Genomic_DNA"/>
</dbReference>
<gene>
    <name evidence="2" type="ORF">FHS24_001476</name>
</gene>
<organism evidence="2 3">
    <name type="scientific">Psychrobacter luti</name>
    <dbReference type="NCBI Taxonomy" id="198481"/>
    <lineage>
        <taxon>Bacteria</taxon>
        <taxon>Pseudomonadati</taxon>
        <taxon>Pseudomonadota</taxon>
        <taxon>Gammaproteobacteria</taxon>
        <taxon>Moraxellales</taxon>
        <taxon>Moraxellaceae</taxon>
        <taxon>Psychrobacter</taxon>
    </lineage>
</organism>
<dbReference type="AlphaFoldDB" id="A0A839TCU0"/>
<comment type="caution">
    <text evidence="2">The sequence shown here is derived from an EMBL/GenBank/DDBJ whole genome shotgun (WGS) entry which is preliminary data.</text>
</comment>
<feature type="region of interest" description="Disordered" evidence="1">
    <location>
        <begin position="18"/>
        <end position="40"/>
    </location>
</feature>
<evidence type="ECO:0000256" key="1">
    <source>
        <dbReference type="SAM" id="MobiDB-lite"/>
    </source>
</evidence>
<reference evidence="2 3" key="1">
    <citation type="submission" date="2020-08" db="EMBL/GenBank/DDBJ databases">
        <title>Genomic Encyclopedia of Type Strains, Phase III (KMG-III): the genomes of soil and plant-associated and newly described type strains.</title>
        <authorList>
            <person name="Whitman W."/>
        </authorList>
    </citation>
    <scope>NUCLEOTIDE SEQUENCE [LARGE SCALE GENOMIC DNA]</scope>
    <source>
        <strain evidence="2 3">CECT 5885</strain>
    </source>
</reference>
<accession>A0A839TCU0</accession>
<keyword evidence="3" id="KW-1185">Reference proteome</keyword>
<evidence type="ECO:0000313" key="2">
    <source>
        <dbReference type="EMBL" id="MBB3106959.1"/>
    </source>
</evidence>
<evidence type="ECO:0000313" key="3">
    <source>
        <dbReference type="Proteomes" id="UP000588111"/>
    </source>
</evidence>
<dbReference type="Proteomes" id="UP000588111">
    <property type="component" value="Unassembled WGS sequence"/>
</dbReference>
<sequence length="372" mass="42207">MLTSTTQYNKLSITMTSKPMQTSKDIQKPNQNPAQKSDTPMLTINRLIEAQVAFMRQWLYSQAQPLSMQAWQWFGEQPLSKYISSDDLQHLINEWFLKQPVSEVVRSDIRDILHTIIYHPVNDNVPLSELVDDSQVELLASYVGSHEEQRNILVHTLVGNETFADLLTQTLYHAINDFMESTLDKAGPAGKLMKFGRSSFEKATNRNLDEKLQTYLHRNIKDLAHKAEANAQAHLSNEEVARLLVTGWGRIKDKPISEIQTYLRDEPDDSSIEHIENSIQQSYNRLRLSPYLHSLVAASVDTWYTNHHTDSIANIAAILNIDEQAMTQLSTALLPVVTDTIESSWVTAHITDMLQAFYAQPSIKAGLVFGTD</sequence>
<protein>
    <submittedName>
        <fullName evidence="2">Uncharacterized protein</fullName>
    </submittedName>
</protein>